<dbReference type="GeneID" id="117151552"/>
<gene>
    <name evidence="3" type="primary">LOC117151552</name>
</gene>
<dbReference type="AlphaFoldDB" id="A0A6P8LRW7"/>
<keyword evidence="2" id="KW-1185">Reference proteome</keyword>
<organism evidence="2 3">
    <name type="scientific">Bombus impatiens</name>
    <name type="common">Bumblebee</name>
    <dbReference type="NCBI Taxonomy" id="132113"/>
    <lineage>
        <taxon>Eukaryota</taxon>
        <taxon>Metazoa</taxon>
        <taxon>Ecdysozoa</taxon>
        <taxon>Arthropoda</taxon>
        <taxon>Hexapoda</taxon>
        <taxon>Insecta</taxon>
        <taxon>Pterygota</taxon>
        <taxon>Neoptera</taxon>
        <taxon>Endopterygota</taxon>
        <taxon>Hymenoptera</taxon>
        <taxon>Apocrita</taxon>
        <taxon>Aculeata</taxon>
        <taxon>Apoidea</taxon>
        <taxon>Anthophila</taxon>
        <taxon>Apidae</taxon>
        <taxon>Bombus</taxon>
        <taxon>Pyrobombus</taxon>
    </lineage>
</organism>
<protein>
    <submittedName>
        <fullName evidence="3">Uncharacterized protein LOC117151552</fullName>
    </submittedName>
</protein>
<dbReference type="RefSeq" id="XP_033176216.1">
    <property type="nucleotide sequence ID" value="XM_033320325.1"/>
</dbReference>
<accession>A0A6P8LRW7</accession>
<evidence type="ECO:0000259" key="1">
    <source>
        <dbReference type="Pfam" id="PF13961"/>
    </source>
</evidence>
<feature type="domain" description="DUF4219" evidence="1">
    <location>
        <begin position="12"/>
        <end position="36"/>
    </location>
</feature>
<reference evidence="3" key="1">
    <citation type="submission" date="2025-08" db="UniProtKB">
        <authorList>
            <consortium name="RefSeq"/>
        </authorList>
    </citation>
    <scope>IDENTIFICATION</scope>
</reference>
<name>A0A6P8LRW7_BOMIM</name>
<proteinExistence type="predicted"/>
<sequence>MSSGVNSNIETLNRENYDTWKMQMKAILIKDDLWEYANGTINNPKQRMKPLYGKKGCHVDKLKEMGIEIADDLLSILLLYSVLKHMKTLDVRSNRGTNCLAQMHSGQNY</sequence>
<dbReference type="Proteomes" id="UP000515180">
    <property type="component" value="Unplaced"/>
</dbReference>
<evidence type="ECO:0000313" key="3">
    <source>
        <dbReference type="RefSeq" id="XP_033176216.1"/>
    </source>
</evidence>
<dbReference type="OrthoDB" id="7696058at2759"/>
<evidence type="ECO:0000313" key="2">
    <source>
        <dbReference type="Proteomes" id="UP000515180"/>
    </source>
</evidence>
<dbReference type="Pfam" id="PF13961">
    <property type="entry name" value="DUF4219"/>
    <property type="match status" value="1"/>
</dbReference>
<dbReference type="InterPro" id="IPR025314">
    <property type="entry name" value="DUF4219"/>
</dbReference>